<keyword evidence="2" id="KW-0479">Metal-binding</keyword>
<dbReference type="InterPro" id="IPR036864">
    <property type="entry name" value="Zn2-C6_fun-type_DNA-bd_sf"/>
</dbReference>
<evidence type="ECO:0000256" key="7">
    <source>
        <dbReference type="SAM" id="MobiDB-lite"/>
    </source>
</evidence>
<sequence>MPPQHLALPTSLSSPSSQGSDTLGTPPVEAMAFPMPNMNGKRPASALGSTDSRKRARKDDDDNVASPSTEKPEETKAKPTRGSRACTVCRRLKMKCVGAEQGPPCKRCQTGNHECIFEESNRGKRSTKKHEILTRSLRKMERTLDTVLRSLGNPSIASGMLSRSPSPNPQNQSTSALLASPSPPHSPSNSHVHHHAPGSPKLHSLPDNTLNPLGLLAEASLANRRAQAATKTETATPGAAQRKLGVASDVYFKPGPMTILPLRRLIIERQVQPEMLTFTSTEEVVALFTIYYEKMNFHCNLLDPTFHTPSLVCSRSPFLLTTICAIASRFYTARPELHSKLTDLARKLAFTVPAQGYKSVEIVQAYLLNTLWGCGPVERYEQDRTWLLLGMAIRMATDLNLHRRTAVTSPDTAEGRARDREVHNRERTWIFCFILDRSFSAQMGKPYTIKEDFVIRNASQWCRSPVSVPADMSLAAYADLQRILTRSLDLLYSGTNTASGLQLDSDYLLVITTMETQILAWQHEWVNIRKVGSNEPEGVAKYRELIGKFYFNYAMLIVNSFGLQNALERSAVDIGHFFARCHSSASACATVLRDELGPLGYLRYAPDSNFVQGSYAVLSLLKLLRPEFHTFLDHEQKTIALVKDVADVMETVAFGQLHTPALYSCFLRALISAKTEPSDGSQPLQLITTTADSLSEQGVTISPNGLSSSSLAGGLGGGTGMGGETGHLDPLAEFQFDGEMGPVADISTFPPTMAAAQSDEHLGMLSIDTILSTSFWDNVLVPGYSNTLEGLSGGFVYGAGGSGLITPRFGMSPLGSPGTGTPSHCAGKILSGELTQHKIDAAFDLSRTDGISLGS</sequence>
<evidence type="ECO:0000256" key="1">
    <source>
        <dbReference type="ARBA" id="ARBA00004123"/>
    </source>
</evidence>
<dbReference type="InterPro" id="IPR007219">
    <property type="entry name" value="XnlR_reg_dom"/>
</dbReference>
<dbReference type="Pfam" id="PF00172">
    <property type="entry name" value="Zn_clus"/>
    <property type="match status" value="1"/>
</dbReference>
<dbReference type="Proteomes" id="UP001212997">
    <property type="component" value="Unassembled WGS sequence"/>
</dbReference>
<accession>A0AAD5UWQ0</accession>
<organism evidence="9 10">
    <name type="scientific">Meripilus lineatus</name>
    <dbReference type="NCBI Taxonomy" id="2056292"/>
    <lineage>
        <taxon>Eukaryota</taxon>
        <taxon>Fungi</taxon>
        <taxon>Dikarya</taxon>
        <taxon>Basidiomycota</taxon>
        <taxon>Agaricomycotina</taxon>
        <taxon>Agaricomycetes</taxon>
        <taxon>Polyporales</taxon>
        <taxon>Meripilaceae</taxon>
        <taxon>Meripilus</taxon>
    </lineage>
</organism>
<dbReference type="CDD" id="cd00067">
    <property type="entry name" value="GAL4"/>
    <property type="match status" value="1"/>
</dbReference>
<feature type="compositionally biased region" description="Basic and acidic residues" evidence="7">
    <location>
        <begin position="51"/>
        <end position="60"/>
    </location>
</feature>
<feature type="region of interest" description="Disordered" evidence="7">
    <location>
        <begin position="1"/>
        <end position="84"/>
    </location>
</feature>
<name>A0AAD5UWQ0_9APHY</name>
<proteinExistence type="predicted"/>
<dbReference type="GO" id="GO:0008270">
    <property type="term" value="F:zinc ion binding"/>
    <property type="evidence" value="ECO:0007669"/>
    <property type="project" value="InterPro"/>
</dbReference>
<reference evidence="9" key="1">
    <citation type="submission" date="2022-07" db="EMBL/GenBank/DDBJ databases">
        <title>Genome Sequence of Physisporinus lineatus.</title>
        <authorList>
            <person name="Buettner E."/>
        </authorList>
    </citation>
    <scope>NUCLEOTIDE SEQUENCE</scope>
    <source>
        <strain evidence="9">VT162</strain>
    </source>
</reference>
<dbReference type="PANTHER" id="PTHR31845">
    <property type="entry name" value="FINGER DOMAIN PROTEIN, PUTATIVE-RELATED"/>
    <property type="match status" value="1"/>
</dbReference>
<comment type="subcellular location">
    <subcellularLocation>
        <location evidence="1">Nucleus</location>
    </subcellularLocation>
</comment>
<dbReference type="GO" id="GO:0000981">
    <property type="term" value="F:DNA-binding transcription factor activity, RNA polymerase II-specific"/>
    <property type="evidence" value="ECO:0007669"/>
    <property type="project" value="InterPro"/>
</dbReference>
<evidence type="ECO:0000259" key="8">
    <source>
        <dbReference type="PROSITE" id="PS50048"/>
    </source>
</evidence>
<feature type="region of interest" description="Disordered" evidence="7">
    <location>
        <begin position="155"/>
        <end position="209"/>
    </location>
</feature>
<dbReference type="PANTHER" id="PTHR31845:SF19">
    <property type="entry name" value="TRANSCRIPTION FACTOR DOMAIN-CONTAINING PROTEIN"/>
    <property type="match status" value="1"/>
</dbReference>
<dbReference type="InterPro" id="IPR051089">
    <property type="entry name" value="prtT"/>
</dbReference>
<evidence type="ECO:0000313" key="10">
    <source>
        <dbReference type="Proteomes" id="UP001212997"/>
    </source>
</evidence>
<evidence type="ECO:0000256" key="4">
    <source>
        <dbReference type="ARBA" id="ARBA00023125"/>
    </source>
</evidence>
<feature type="domain" description="Zn(2)-C6 fungal-type" evidence="8">
    <location>
        <begin position="85"/>
        <end position="117"/>
    </location>
</feature>
<evidence type="ECO:0000256" key="6">
    <source>
        <dbReference type="ARBA" id="ARBA00023242"/>
    </source>
</evidence>
<keyword evidence="6" id="KW-0539">Nucleus</keyword>
<gene>
    <name evidence="9" type="ORF">NLI96_g9986</name>
</gene>
<dbReference type="SUPFAM" id="SSF57701">
    <property type="entry name" value="Zn2/Cys6 DNA-binding domain"/>
    <property type="match status" value="1"/>
</dbReference>
<dbReference type="AlphaFoldDB" id="A0AAD5UWQ0"/>
<dbReference type="InterPro" id="IPR001138">
    <property type="entry name" value="Zn2Cys6_DnaBD"/>
</dbReference>
<evidence type="ECO:0000256" key="3">
    <source>
        <dbReference type="ARBA" id="ARBA00023015"/>
    </source>
</evidence>
<dbReference type="EMBL" id="JANAWD010000537">
    <property type="protein sequence ID" value="KAJ3478105.1"/>
    <property type="molecule type" value="Genomic_DNA"/>
</dbReference>
<keyword evidence="10" id="KW-1185">Reference proteome</keyword>
<evidence type="ECO:0000256" key="2">
    <source>
        <dbReference type="ARBA" id="ARBA00022723"/>
    </source>
</evidence>
<dbReference type="Gene3D" id="4.10.240.10">
    <property type="entry name" value="Zn(2)-C6 fungal-type DNA-binding domain"/>
    <property type="match status" value="1"/>
</dbReference>
<keyword evidence="3" id="KW-0805">Transcription regulation</keyword>
<dbReference type="Pfam" id="PF04082">
    <property type="entry name" value="Fungal_trans"/>
    <property type="match status" value="1"/>
</dbReference>
<dbReference type="GO" id="GO:0000976">
    <property type="term" value="F:transcription cis-regulatory region binding"/>
    <property type="evidence" value="ECO:0007669"/>
    <property type="project" value="TreeGrafter"/>
</dbReference>
<keyword evidence="5" id="KW-0804">Transcription</keyword>
<dbReference type="PROSITE" id="PS00463">
    <property type="entry name" value="ZN2_CY6_FUNGAL_1"/>
    <property type="match status" value="1"/>
</dbReference>
<comment type="caution">
    <text evidence="9">The sequence shown here is derived from an EMBL/GenBank/DDBJ whole genome shotgun (WGS) entry which is preliminary data.</text>
</comment>
<dbReference type="GO" id="GO:0005634">
    <property type="term" value="C:nucleus"/>
    <property type="evidence" value="ECO:0007669"/>
    <property type="project" value="UniProtKB-SubCell"/>
</dbReference>
<keyword evidence="4" id="KW-0238">DNA-binding</keyword>
<dbReference type="PROSITE" id="PS50048">
    <property type="entry name" value="ZN2_CY6_FUNGAL_2"/>
    <property type="match status" value="1"/>
</dbReference>
<dbReference type="CDD" id="cd12148">
    <property type="entry name" value="fungal_TF_MHR"/>
    <property type="match status" value="1"/>
</dbReference>
<dbReference type="SMART" id="SM00906">
    <property type="entry name" value="Fungal_trans"/>
    <property type="match status" value="1"/>
</dbReference>
<feature type="compositionally biased region" description="Low complexity" evidence="7">
    <location>
        <begin position="9"/>
        <end position="24"/>
    </location>
</feature>
<protein>
    <recommendedName>
        <fullName evidence="8">Zn(2)-C6 fungal-type domain-containing protein</fullName>
    </recommendedName>
</protein>
<dbReference type="SMART" id="SM00066">
    <property type="entry name" value="GAL4"/>
    <property type="match status" value="1"/>
</dbReference>
<evidence type="ECO:0000256" key="5">
    <source>
        <dbReference type="ARBA" id="ARBA00023163"/>
    </source>
</evidence>
<dbReference type="GO" id="GO:0006351">
    <property type="term" value="P:DNA-templated transcription"/>
    <property type="evidence" value="ECO:0007669"/>
    <property type="project" value="InterPro"/>
</dbReference>
<evidence type="ECO:0000313" key="9">
    <source>
        <dbReference type="EMBL" id="KAJ3478105.1"/>
    </source>
</evidence>